<name>A0A0A9XXF7_LYGHE</name>
<evidence type="ECO:0000256" key="1">
    <source>
        <dbReference type="SAM" id="MobiDB-lite"/>
    </source>
</evidence>
<feature type="region of interest" description="Disordered" evidence="1">
    <location>
        <begin position="167"/>
        <end position="197"/>
    </location>
</feature>
<organism evidence="2">
    <name type="scientific">Lygus hesperus</name>
    <name type="common">Western plant bug</name>
    <dbReference type="NCBI Taxonomy" id="30085"/>
    <lineage>
        <taxon>Eukaryota</taxon>
        <taxon>Metazoa</taxon>
        <taxon>Ecdysozoa</taxon>
        <taxon>Arthropoda</taxon>
        <taxon>Hexapoda</taxon>
        <taxon>Insecta</taxon>
        <taxon>Pterygota</taxon>
        <taxon>Neoptera</taxon>
        <taxon>Paraneoptera</taxon>
        <taxon>Hemiptera</taxon>
        <taxon>Heteroptera</taxon>
        <taxon>Panheteroptera</taxon>
        <taxon>Cimicomorpha</taxon>
        <taxon>Miridae</taxon>
        <taxon>Mirini</taxon>
        <taxon>Lygus</taxon>
    </lineage>
</organism>
<gene>
    <name evidence="2" type="primary">ORC2_0</name>
    <name evidence="2" type="ORF">CM83_24734</name>
</gene>
<feature type="compositionally biased region" description="Basic and acidic residues" evidence="1">
    <location>
        <begin position="184"/>
        <end position="196"/>
    </location>
</feature>
<feature type="compositionally biased region" description="Polar residues" evidence="1">
    <location>
        <begin position="168"/>
        <end position="183"/>
    </location>
</feature>
<dbReference type="EMBL" id="GBHO01019538">
    <property type="protein sequence ID" value="JAG24066.1"/>
    <property type="molecule type" value="Transcribed_RNA"/>
</dbReference>
<reference evidence="2" key="2">
    <citation type="submission" date="2014-07" db="EMBL/GenBank/DDBJ databases">
        <authorList>
            <person name="Hull J."/>
        </authorList>
    </citation>
    <scope>NUCLEOTIDE SEQUENCE</scope>
</reference>
<protein>
    <submittedName>
        <fullName evidence="2">Origin recognition complex subunit 2</fullName>
    </submittedName>
</protein>
<feature type="region of interest" description="Disordered" evidence="1">
    <location>
        <begin position="297"/>
        <end position="319"/>
    </location>
</feature>
<proteinExistence type="predicted"/>
<evidence type="ECO:0000313" key="2">
    <source>
        <dbReference type="EMBL" id="JAG24066.1"/>
    </source>
</evidence>
<sequence length="319" mass="37404">MEVTKRNQTTLGCSALNSSSDRTQKSKRWYNCYEPNMTLLLVFDSKKVQPELKQRIRELWKILYELPTCDINPRAENYVSLLDEEIKEKTPTPEPVAEENRVRLLFEKMLDMRMDQHALAIADGYRTRPLVCLCDDVCCNCFDHTKFLHNLKLHDHKELLRTVYAEMTNKNQKPTSKSEITQEPQREGDASNKSDDFNEFTLKNEEDDEGDDPHDLDLDLSVIGRIKKMVCEEKTVSAPKTASTPPGKVKRGVRVIKKDEQPYETKFNSVHRRVREFDPNSYKNLVREEMKRFNEMTASERRLRSANYKNLSQRPPWKI</sequence>
<accession>A0A0A9XXF7</accession>
<dbReference type="AlphaFoldDB" id="A0A0A9XXF7"/>
<reference evidence="2" key="1">
    <citation type="journal article" date="2014" name="PLoS ONE">
        <title>Transcriptome-Based Identification of ABC Transporters in the Western Tarnished Plant Bug Lygus hesperus.</title>
        <authorList>
            <person name="Hull J.J."/>
            <person name="Chaney K."/>
            <person name="Geib S.M."/>
            <person name="Fabrick J.A."/>
            <person name="Brent C.S."/>
            <person name="Walsh D."/>
            <person name="Lavine L.C."/>
        </authorList>
    </citation>
    <scope>NUCLEOTIDE SEQUENCE</scope>
</reference>